<keyword evidence="12 17" id="KW-0598">Phosphotransferase system</keyword>
<dbReference type="PANTHER" id="PTHR46244">
    <property type="entry name" value="PHOSPHOENOLPYRUVATE-PROTEIN PHOSPHOTRANSFERASE"/>
    <property type="match status" value="1"/>
</dbReference>
<evidence type="ECO:0000256" key="1">
    <source>
        <dbReference type="ARBA" id="ARBA00000683"/>
    </source>
</evidence>
<dbReference type="NCBIfam" id="TIGR01417">
    <property type="entry name" value="PTS_I_fam"/>
    <property type="match status" value="1"/>
</dbReference>
<reference evidence="22 23" key="1">
    <citation type="submission" date="2021-01" db="EMBL/GenBank/DDBJ databases">
        <title>Whole genome shotgun sequence of Microbispora amethystogenes NBRC 101907.</title>
        <authorList>
            <person name="Komaki H."/>
            <person name="Tamura T."/>
        </authorList>
    </citation>
    <scope>NUCLEOTIDE SEQUENCE [LARGE SCALE GENOMIC DNA]</scope>
    <source>
        <strain evidence="22 23">NBRC 101907</strain>
    </source>
</reference>
<comment type="cofactor">
    <cofactor evidence="2 17">
        <name>Mg(2+)</name>
        <dbReference type="ChEBI" id="CHEBI:18420"/>
    </cofactor>
</comment>
<evidence type="ECO:0000256" key="15">
    <source>
        <dbReference type="ARBA" id="ARBA00022842"/>
    </source>
</evidence>
<dbReference type="InterPro" id="IPR023151">
    <property type="entry name" value="PEP_util_CS"/>
</dbReference>
<evidence type="ECO:0000256" key="13">
    <source>
        <dbReference type="ARBA" id="ARBA00022723"/>
    </source>
</evidence>
<dbReference type="InterPro" id="IPR036637">
    <property type="entry name" value="Phosphohistidine_dom_sf"/>
</dbReference>
<dbReference type="PROSITE" id="PS00370">
    <property type="entry name" value="PEP_ENZYMES_PHOS_SITE"/>
    <property type="match status" value="1"/>
</dbReference>
<dbReference type="PIRSF" id="PIRSF000732">
    <property type="entry name" value="PTS_enzyme_I"/>
    <property type="match status" value="1"/>
</dbReference>
<keyword evidence="10 17" id="KW-0762">Sugar transport</keyword>
<dbReference type="Gene3D" id="3.50.30.10">
    <property type="entry name" value="Phosphohistidine domain"/>
    <property type="match status" value="1"/>
</dbReference>
<protein>
    <recommendedName>
        <fullName evidence="7 17">Phosphoenolpyruvate-protein phosphotransferase</fullName>
        <ecNumber evidence="6 17">2.7.3.9</ecNumber>
    </recommendedName>
    <alternativeName>
        <fullName evidence="16 17">Phosphotransferase system, enzyme I</fullName>
    </alternativeName>
</protein>
<keyword evidence="14 17" id="KW-0418">Kinase</keyword>
<evidence type="ECO:0000256" key="2">
    <source>
        <dbReference type="ARBA" id="ARBA00001946"/>
    </source>
</evidence>
<name>A0ABQ4F6W5_9ACTN</name>
<dbReference type="SUPFAM" id="SSF47831">
    <property type="entry name" value="Enzyme I of the PEP:sugar phosphotransferase system HPr-binding (sub)domain"/>
    <property type="match status" value="1"/>
</dbReference>
<dbReference type="PANTHER" id="PTHR46244:SF3">
    <property type="entry name" value="PHOSPHOENOLPYRUVATE-PROTEIN PHOSPHOTRANSFERASE"/>
    <property type="match status" value="1"/>
</dbReference>
<dbReference type="InterPro" id="IPR050499">
    <property type="entry name" value="PEP-utilizing_PTS_enzyme"/>
</dbReference>
<dbReference type="Gene3D" id="1.10.274.10">
    <property type="entry name" value="PtsI, HPr-binding domain"/>
    <property type="match status" value="1"/>
</dbReference>
<accession>A0ABQ4F6W5</accession>
<dbReference type="InterPro" id="IPR018274">
    <property type="entry name" value="PEP_util_AS"/>
</dbReference>
<dbReference type="InterPro" id="IPR040442">
    <property type="entry name" value="Pyrv_kinase-like_dom_sf"/>
</dbReference>
<feature type="domain" description="PEP-utilising enzyme C-terminal" evidence="20">
    <location>
        <begin position="331"/>
        <end position="602"/>
    </location>
</feature>
<sequence length="639" mass="64032">MNTRRTPAGGEATGPGPLTGSGDGVTGQGALPGAGETGRKAPGTGGTATDQGSLPARREGAAGRAETETGPAPLTGPGSPGSLTGTAVSPGAGYGPAHVLAGEIPEPDKESRHGGDAATERARAERAVEEVAADLEARGARAGGEAQEVLGAQALMARDPSLAAEVGALIDRGVAAPRAVFDAFGKYRDLLAAAGGYLAERVTDLDDIRDRTIAVLTGLPMPGVPASAAEPFVLVARDLAPADTALLSKDVVAAFVTEQGGPTSHTAILARAMGVPAVVGCAGATAIAPGTPVLVDGGSGEVLLAPGPDRVAAARRAVEARRAALSAADGPGATADGHAVPLLANIGGPRDLPDALEHGAEGVGLYRTEFLFLDRASAPSAKEQEEAYRAVFEAFPGGRVVVRTLDSGADKPLAFLPPPEEEPNPALGERGLRMFRRYPEIMAAQLGALAAAAAGTSAKVQVMAPMVATAEEAEWFAEACRTAGLDSAGIMIEVPSAALRAADLVRAVDFFSIGTNDLTQYALAADRQVSAVAGLQDPWHPAVLDLIAMAASAASETGKGCGVCGEAAADPVLACVLVGMGVTSLSMGAPALPWVRAALARHTLDECRSAAVTARSAVSARDAKAAARAVLPGLEDLGL</sequence>
<evidence type="ECO:0000259" key="19">
    <source>
        <dbReference type="Pfam" id="PF00391"/>
    </source>
</evidence>
<dbReference type="InterPro" id="IPR008279">
    <property type="entry name" value="PEP-util_enz_mobile_dom"/>
</dbReference>
<evidence type="ECO:0000256" key="9">
    <source>
        <dbReference type="ARBA" id="ARBA00022490"/>
    </source>
</evidence>
<dbReference type="InterPro" id="IPR008731">
    <property type="entry name" value="PTS_EIN"/>
</dbReference>
<keyword evidence="11 17" id="KW-0808">Transferase</keyword>
<comment type="function">
    <text evidence="3 17">General (non sugar-specific) component of the phosphoenolpyruvate-dependent sugar phosphotransferase system (sugar PTS). This major carbohydrate active-transport system catalyzes the phosphorylation of incoming sugar substrates concomitantly with their translocation across the cell membrane. Enzyme I transfers the phosphoryl group from phosphoenolpyruvate (PEP) to the phosphoryl carrier protein (HPr).</text>
</comment>
<feature type="domain" description="PEP-utilising enzyme mobile" evidence="19">
    <location>
        <begin position="230"/>
        <end position="300"/>
    </location>
</feature>
<evidence type="ECO:0000313" key="23">
    <source>
        <dbReference type="Proteomes" id="UP000651728"/>
    </source>
</evidence>
<feature type="compositionally biased region" description="Low complexity" evidence="18">
    <location>
        <begin position="1"/>
        <end position="10"/>
    </location>
</feature>
<evidence type="ECO:0000256" key="8">
    <source>
        <dbReference type="ARBA" id="ARBA00022448"/>
    </source>
</evidence>
<dbReference type="SUPFAM" id="SSF51621">
    <property type="entry name" value="Phosphoenolpyruvate/pyruvate domain"/>
    <property type="match status" value="1"/>
</dbReference>
<keyword evidence="9 17" id="KW-0963">Cytoplasm</keyword>
<feature type="domain" description="Phosphotransferase system enzyme I N-terminal" evidence="21">
    <location>
        <begin position="84"/>
        <end position="201"/>
    </location>
</feature>
<dbReference type="InterPro" id="IPR015813">
    <property type="entry name" value="Pyrv/PenolPyrv_kinase-like_dom"/>
</dbReference>
<dbReference type="InterPro" id="IPR006318">
    <property type="entry name" value="PTS_EI-like"/>
</dbReference>
<feature type="compositionally biased region" description="Basic and acidic residues" evidence="18">
    <location>
        <begin position="106"/>
        <end position="123"/>
    </location>
</feature>
<evidence type="ECO:0000256" key="6">
    <source>
        <dbReference type="ARBA" id="ARBA00012232"/>
    </source>
</evidence>
<comment type="similarity">
    <text evidence="5 17">Belongs to the PEP-utilizing enzyme family.</text>
</comment>
<keyword evidence="23" id="KW-1185">Reference proteome</keyword>
<evidence type="ECO:0000256" key="3">
    <source>
        <dbReference type="ARBA" id="ARBA00002728"/>
    </source>
</evidence>
<comment type="caution">
    <text evidence="22">The sequence shown here is derived from an EMBL/GenBank/DDBJ whole genome shotgun (WGS) entry which is preliminary data.</text>
</comment>
<organism evidence="22 23">
    <name type="scientific">Microbispora amethystogenes</name>
    <dbReference type="NCBI Taxonomy" id="1427754"/>
    <lineage>
        <taxon>Bacteria</taxon>
        <taxon>Bacillati</taxon>
        <taxon>Actinomycetota</taxon>
        <taxon>Actinomycetes</taxon>
        <taxon>Streptosporangiales</taxon>
        <taxon>Streptosporangiaceae</taxon>
        <taxon>Microbispora</taxon>
    </lineage>
</organism>
<evidence type="ECO:0000256" key="16">
    <source>
        <dbReference type="ARBA" id="ARBA00033235"/>
    </source>
</evidence>
<evidence type="ECO:0000259" key="21">
    <source>
        <dbReference type="Pfam" id="PF05524"/>
    </source>
</evidence>
<dbReference type="Gene3D" id="3.20.20.60">
    <property type="entry name" value="Phosphoenolpyruvate-binding domains"/>
    <property type="match status" value="1"/>
</dbReference>
<evidence type="ECO:0000256" key="18">
    <source>
        <dbReference type="SAM" id="MobiDB-lite"/>
    </source>
</evidence>
<evidence type="ECO:0000256" key="11">
    <source>
        <dbReference type="ARBA" id="ARBA00022679"/>
    </source>
</evidence>
<feature type="compositionally biased region" description="Low complexity" evidence="18">
    <location>
        <begin position="68"/>
        <end position="87"/>
    </location>
</feature>
<evidence type="ECO:0000256" key="4">
    <source>
        <dbReference type="ARBA" id="ARBA00004496"/>
    </source>
</evidence>
<keyword evidence="15 17" id="KW-0460">Magnesium</keyword>
<dbReference type="SUPFAM" id="SSF52009">
    <property type="entry name" value="Phosphohistidine domain"/>
    <property type="match status" value="1"/>
</dbReference>
<dbReference type="InterPro" id="IPR036618">
    <property type="entry name" value="PtsI_HPr-bd_sf"/>
</dbReference>
<evidence type="ECO:0000256" key="17">
    <source>
        <dbReference type="PIRNR" id="PIRNR000732"/>
    </source>
</evidence>
<dbReference type="PRINTS" id="PR01736">
    <property type="entry name" value="PHPHTRNFRASE"/>
</dbReference>
<dbReference type="Proteomes" id="UP000651728">
    <property type="component" value="Unassembled WGS sequence"/>
</dbReference>
<keyword evidence="13 17" id="KW-0479">Metal-binding</keyword>
<evidence type="ECO:0000256" key="5">
    <source>
        <dbReference type="ARBA" id="ARBA00007837"/>
    </source>
</evidence>
<dbReference type="EMBL" id="BOOB01000004">
    <property type="protein sequence ID" value="GIH30518.1"/>
    <property type="molecule type" value="Genomic_DNA"/>
</dbReference>
<evidence type="ECO:0000256" key="12">
    <source>
        <dbReference type="ARBA" id="ARBA00022683"/>
    </source>
</evidence>
<evidence type="ECO:0000256" key="14">
    <source>
        <dbReference type="ARBA" id="ARBA00022777"/>
    </source>
</evidence>
<feature type="compositionally biased region" description="Gly residues" evidence="18">
    <location>
        <begin position="11"/>
        <end position="36"/>
    </location>
</feature>
<dbReference type="Pfam" id="PF00391">
    <property type="entry name" value="PEP-utilizers"/>
    <property type="match status" value="1"/>
</dbReference>
<dbReference type="Pfam" id="PF02896">
    <property type="entry name" value="PEP-utilizers_C"/>
    <property type="match status" value="1"/>
</dbReference>
<keyword evidence="8 17" id="KW-0813">Transport</keyword>
<dbReference type="InterPro" id="IPR000121">
    <property type="entry name" value="PEP_util_C"/>
</dbReference>
<proteinExistence type="inferred from homology"/>
<feature type="region of interest" description="Disordered" evidence="18">
    <location>
        <begin position="1"/>
        <end position="123"/>
    </location>
</feature>
<evidence type="ECO:0000256" key="10">
    <source>
        <dbReference type="ARBA" id="ARBA00022597"/>
    </source>
</evidence>
<evidence type="ECO:0000313" key="22">
    <source>
        <dbReference type="EMBL" id="GIH30518.1"/>
    </source>
</evidence>
<dbReference type="PROSITE" id="PS00742">
    <property type="entry name" value="PEP_ENZYMES_2"/>
    <property type="match status" value="1"/>
</dbReference>
<dbReference type="EC" id="2.7.3.9" evidence="6 17"/>
<evidence type="ECO:0000259" key="20">
    <source>
        <dbReference type="Pfam" id="PF02896"/>
    </source>
</evidence>
<feature type="compositionally biased region" description="Basic and acidic residues" evidence="18">
    <location>
        <begin position="56"/>
        <end position="67"/>
    </location>
</feature>
<dbReference type="InterPro" id="IPR024692">
    <property type="entry name" value="PTS_EI"/>
</dbReference>
<comment type="catalytic activity">
    <reaction evidence="1 17">
        <text>L-histidyl-[protein] + phosphoenolpyruvate = N(pros)-phospho-L-histidyl-[protein] + pyruvate</text>
        <dbReference type="Rhea" id="RHEA:23880"/>
        <dbReference type="Rhea" id="RHEA-COMP:9745"/>
        <dbReference type="Rhea" id="RHEA-COMP:9746"/>
        <dbReference type="ChEBI" id="CHEBI:15361"/>
        <dbReference type="ChEBI" id="CHEBI:29979"/>
        <dbReference type="ChEBI" id="CHEBI:58702"/>
        <dbReference type="ChEBI" id="CHEBI:64837"/>
        <dbReference type="EC" id="2.7.3.9"/>
    </reaction>
</comment>
<gene>
    <name evidence="22" type="primary">ptsI</name>
    <name evidence="22" type="ORF">Mam01_06820</name>
</gene>
<dbReference type="Pfam" id="PF05524">
    <property type="entry name" value="PEP-utilisers_N"/>
    <property type="match status" value="1"/>
</dbReference>
<evidence type="ECO:0000256" key="7">
    <source>
        <dbReference type="ARBA" id="ARBA00016544"/>
    </source>
</evidence>
<comment type="subcellular location">
    <subcellularLocation>
        <location evidence="4 17">Cytoplasm</location>
    </subcellularLocation>
</comment>